<reference evidence="2" key="1">
    <citation type="journal article" date="2011" name="Genome Res.">
        <title>Phylogeny-wide analysis of social amoeba genomes highlights ancient origins for complex intercellular communication.</title>
        <authorList>
            <person name="Heidel A.J."/>
            <person name="Lawal H.M."/>
            <person name="Felder M."/>
            <person name="Schilde C."/>
            <person name="Helps N.R."/>
            <person name="Tunggal B."/>
            <person name="Rivero F."/>
            <person name="John U."/>
            <person name="Schleicher M."/>
            <person name="Eichinger L."/>
            <person name="Platzer M."/>
            <person name="Noegel A.A."/>
            <person name="Schaap P."/>
            <person name="Gloeckner G."/>
        </authorList>
    </citation>
    <scope>NUCLEOTIDE SEQUENCE [LARGE SCALE GENOMIC DNA]</scope>
    <source>
        <strain evidence="2">SH3</strain>
    </source>
</reference>
<proteinExistence type="predicted"/>
<sequence length="83" mass="9358">MEHQVGLVLDALALLSVSQQQQTFIHKVDTTRTTRVMHDKNDKNDNIVMDVDGTCSWNSMDVISITSVCLSVCLYADTARYCY</sequence>
<organism evidence="1 2">
    <name type="scientific">Cavenderia fasciculata</name>
    <name type="common">Slime mold</name>
    <name type="synonym">Dictyostelium fasciculatum</name>
    <dbReference type="NCBI Taxonomy" id="261658"/>
    <lineage>
        <taxon>Eukaryota</taxon>
        <taxon>Amoebozoa</taxon>
        <taxon>Evosea</taxon>
        <taxon>Eumycetozoa</taxon>
        <taxon>Dictyostelia</taxon>
        <taxon>Acytosteliales</taxon>
        <taxon>Cavenderiaceae</taxon>
        <taxon>Cavenderia</taxon>
    </lineage>
</organism>
<dbReference type="KEGG" id="dfa:DFA_05189"/>
<accession>F4PNK6</accession>
<name>F4PNK6_CACFS</name>
<dbReference type="Proteomes" id="UP000007797">
    <property type="component" value="Unassembled WGS sequence"/>
</dbReference>
<dbReference type="GeneID" id="14875116"/>
<dbReference type="EMBL" id="GL883008">
    <property type="protein sequence ID" value="EGG23059.1"/>
    <property type="molecule type" value="Genomic_DNA"/>
</dbReference>
<evidence type="ECO:0000313" key="2">
    <source>
        <dbReference type="Proteomes" id="UP000007797"/>
    </source>
</evidence>
<keyword evidence="2" id="KW-1185">Reference proteome</keyword>
<protein>
    <submittedName>
        <fullName evidence="1">Uncharacterized protein</fullName>
    </submittedName>
</protein>
<dbReference type="RefSeq" id="XP_004360910.1">
    <property type="nucleotide sequence ID" value="XM_004360853.1"/>
</dbReference>
<evidence type="ECO:0000313" key="1">
    <source>
        <dbReference type="EMBL" id="EGG23059.1"/>
    </source>
</evidence>
<dbReference type="AlphaFoldDB" id="F4PNK6"/>
<gene>
    <name evidence="1" type="ORF">DFA_05189</name>
</gene>